<proteinExistence type="predicted"/>
<name>A0A423W8R0_CYTCH</name>
<evidence type="ECO:0000313" key="2">
    <source>
        <dbReference type="Proteomes" id="UP000284375"/>
    </source>
</evidence>
<organism evidence="1 2">
    <name type="scientific">Cytospora chrysosperma</name>
    <name type="common">Cytospora canker fungus</name>
    <name type="synonym">Sphaeria chrysosperma</name>
    <dbReference type="NCBI Taxonomy" id="252740"/>
    <lineage>
        <taxon>Eukaryota</taxon>
        <taxon>Fungi</taxon>
        <taxon>Dikarya</taxon>
        <taxon>Ascomycota</taxon>
        <taxon>Pezizomycotina</taxon>
        <taxon>Sordariomycetes</taxon>
        <taxon>Sordariomycetidae</taxon>
        <taxon>Diaporthales</taxon>
        <taxon>Cytosporaceae</taxon>
        <taxon>Cytospora</taxon>
    </lineage>
</organism>
<dbReference type="Proteomes" id="UP000284375">
    <property type="component" value="Unassembled WGS sequence"/>
</dbReference>
<reference evidence="1 2" key="1">
    <citation type="submission" date="2015-09" db="EMBL/GenBank/DDBJ databases">
        <title>Host preference determinants of Valsa canker pathogens revealed by comparative genomics.</title>
        <authorList>
            <person name="Yin Z."/>
            <person name="Huang L."/>
        </authorList>
    </citation>
    <scope>NUCLEOTIDE SEQUENCE [LARGE SCALE GENOMIC DNA]</scope>
    <source>
        <strain evidence="1 2">YSFL</strain>
    </source>
</reference>
<dbReference type="AlphaFoldDB" id="A0A423W8R0"/>
<comment type="caution">
    <text evidence="1">The sequence shown here is derived from an EMBL/GenBank/DDBJ whole genome shotgun (WGS) entry which is preliminary data.</text>
</comment>
<protein>
    <submittedName>
        <fullName evidence="1">Uncharacterized protein</fullName>
    </submittedName>
</protein>
<gene>
    <name evidence="1" type="ORF">VSDG_03128</name>
</gene>
<dbReference type="OrthoDB" id="5226242at2759"/>
<evidence type="ECO:0000313" key="1">
    <source>
        <dbReference type="EMBL" id="ROV99694.1"/>
    </source>
</evidence>
<accession>A0A423W8R0</accession>
<keyword evidence="2" id="KW-1185">Reference proteome</keyword>
<sequence length="233" mass="25839">MPSIVREGSLAAPVIISDDDSENKATVTSGVAPVVTNQNAATPNPPIRGGTCRFRGLSLAVIGQLFPNAHFEIHRIGYPKEFDFTPVGSELAAMHALIDAEAMFRVTMTQCDTPCESEGPLFWSKRLSVPEGLTADEYCKILELGQPRLGKIILFTYCSQQNRSWGLVRQVPGRNYSLEDCFDTIQVPHEFRSEIQDFGGKLWTIGQKMPPLYMCKDMPLAAVTSKIKNIMRD</sequence>
<dbReference type="EMBL" id="LJZO01000010">
    <property type="protein sequence ID" value="ROV99694.1"/>
    <property type="molecule type" value="Genomic_DNA"/>
</dbReference>